<name>A0A2T0GVK0_ACTMO</name>
<organism evidence="5 6">
    <name type="scientific">Actinopolyspora mortivallis</name>
    <dbReference type="NCBI Taxonomy" id="33906"/>
    <lineage>
        <taxon>Bacteria</taxon>
        <taxon>Bacillati</taxon>
        <taxon>Actinomycetota</taxon>
        <taxon>Actinomycetes</taxon>
        <taxon>Actinopolysporales</taxon>
        <taxon>Actinopolysporaceae</taxon>
        <taxon>Actinopolyspora</taxon>
    </lineage>
</organism>
<evidence type="ECO:0000313" key="6">
    <source>
        <dbReference type="Proteomes" id="UP000239352"/>
    </source>
</evidence>
<comment type="caution">
    <text evidence="5">The sequence shown here is derived from an EMBL/GenBank/DDBJ whole genome shotgun (WGS) entry which is preliminary data.</text>
</comment>
<dbReference type="GO" id="GO:0008168">
    <property type="term" value="F:methyltransferase activity"/>
    <property type="evidence" value="ECO:0007669"/>
    <property type="project" value="UniProtKB-KW"/>
</dbReference>
<dbReference type="AlphaFoldDB" id="A0A2T0GVK0"/>
<gene>
    <name evidence="5" type="ORF">CEP50_12125</name>
</gene>
<dbReference type="SUPFAM" id="SSF53335">
    <property type="entry name" value="S-adenosyl-L-methionine-dependent methyltransferases"/>
    <property type="match status" value="1"/>
</dbReference>
<proteinExistence type="predicted"/>
<dbReference type="InterPro" id="IPR029063">
    <property type="entry name" value="SAM-dependent_MTases_sf"/>
</dbReference>
<dbReference type="GO" id="GO:0032259">
    <property type="term" value="P:methylation"/>
    <property type="evidence" value="ECO:0007669"/>
    <property type="project" value="UniProtKB-KW"/>
</dbReference>
<evidence type="ECO:0000256" key="3">
    <source>
        <dbReference type="SAM" id="MobiDB-lite"/>
    </source>
</evidence>
<evidence type="ECO:0000313" key="5">
    <source>
        <dbReference type="EMBL" id="PRW63043.1"/>
    </source>
</evidence>
<keyword evidence="6" id="KW-1185">Reference proteome</keyword>
<evidence type="ECO:0000256" key="2">
    <source>
        <dbReference type="ARBA" id="ARBA00022679"/>
    </source>
</evidence>
<dbReference type="PANTHER" id="PTHR43861">
    <property type="entry name" value="TRANS-ACONITATE 2-METHYLTRANSFERASE-RELATED"/>
    <property type="match status" value="1"/>
</dbReference>
<dbReference type="Pfam" id="PF13649">
    <property type="entry name" value="Methyltransf_25"/>
    <property type="match status" value="1"/>
</dbReference>
<dbReference type="CDD" id="cd02440">
    <property type="entry name" value="AdoMet_MTases"/>
    <property type="match status" value="1"/>
</dbReference>
<reference evidence="5 6" key="1">
    <citation type="submission" date="2018-03" db="EMBL/GenBank/DDBJ databases">
        <title>Actinopolyspora mortivallis from Sahara, screening for active biomolecules.</title>
        <authorList>
            <person name="Selama O."/>
            <person name="Wellington E.M.H."/>
            <person name="Hacene H."/>
        </authorList>
    </citation>
    <scope>NUCLEOTIDE SEQUENCE [LARGE SCALE GENOMIC DNA]</scope>
    <source>
        <strain evidence="5 6">M5A</strain>
    </source>
</reference>
<dbReference type="PANTHER" id="PTHR43861:SF1">
    <property type="entry name" value="TRANS-ACONITATE 2-METHYLTRANSFERASE"/>
    <property type="match status" value="1"/>
</dbReference>
<dbReference type="Proteomes" id="UP000239352">
    <property type="component" value="Unassembled WGS sequence"/>
</dbReference>
<protein>
    <submittedName>
        <fullName evidence="5">Class I SAM-dependent methyltransferase</fullName>
    </submittedName>
</protein>
<dbReference type="STRING" id="1050202.GCA_000384035_01764"/>
<dbReference type="InterPro" id="IPR041698">
    <property type="entry name" value="Methyltransf_25"/>
</dbReference>
<keyword evidence="1 5" id="KW-0489">Methyltransferase</keyword>
<evidence type="ECO:0000259" key="4">
    <source>
        <dbReference type="Pfam" id="PF13649"/>
    </source>
</evidence>
<sequence length="199" mass="21814">MRDELAAKPLDRAVLGGFAELARSADGPVVDVGCGPGRVTAHLDTLGLPVFGMDLSPEMVAEARRRHPTLRFDEGSMLALEYEDGSLGEIVAWYSIIHVPDEHLPAVFAEFRRVLTAGGFLQLAFQTGEGIKHRTEAAGHAISLDFHRRRPERVAELLERAGLSVRARLLREPDEEGDFPEETPQGFLLARKPLGDRGA</sequence>
<keyword evidence="2 5" id="KW-0808">Transferase</keyword>
<dbReference type="InParanoid" id="A0A2T0GVK0"/>
<dbReference type="EMBL" id="PVSR01000020">
    <property type="protein sequence ID" value="PRW63043.1"/>
    <property type="molecule type" value="Genomic_DNA"/>
</dbReference>
<feature type="domain" description="Methyltransferase" evidence="4">
    <location>
        <begin position="29"/>
        <end position="119"/>
    </location>
</feature>
<dbReference type="Gene3D" id="3.40.50.150">
    <property type="entry name" value="Vaccinia Virus protein VP39"/>
    <property type="match status" value="1"/>
</dbReference>
<accession>A0A2T0GVK0</accession>
<feature type="region of interest" description="Disordered" evidence="3">
    <location>
        <begin position="172"/>
        <end position="199"/>
    </location>
</feature>
<evidence type="ECO:0000256" key="1">
    <source>
        <dbReference type="ARBA" id="ARBA00022603"/>
    </source>
</evidence>